<evidence type="ECO:0000313" key="3">
    <source>
        <dbReference type="WBParaSite" id="ASIM_0000035401-mRNA-1"/>
    </source>
</evidence>
<dbReference type="EMBL" id="UYRR01000121">
    <property type="protein sequence ID" value="VDK17528.1"/>
    <property type="molecule type" value="Genomic_DNA"/>
</dbReference>
<dbReference type="AlphaFoldDB" id="A0A0M3IYM5"/>
<dbReference type="Proteomes" id="UP000267096">
    <property type="component" value="Unassembled WGS sequence"/>
</dbReference>
<keyword evidence="2" id="KW-1185">Reference proteome</keyword>
<organism evidence="3">
    <name type="scientific">Anisakis simplex</name>
    <name type="common">Herring worm</name>
    <dbReference type="NCBI Taxonomy" id="6269"/>
    <lineage>
        <taxon>Eukaryota</taxon>
        <taxon>Metazoa</taxon>
        <taxon>Ecdysozoa</taxon>
        <taxon>Nematoda</taxon>
        <taxon>Chromadorea</taxon>
        <taxon>Rhabditida</taxon>
        <taxon>Spirurina</taxon>
        <taxon>Ascaridomorpha</taxon>
        <taxon>Ascaridoidea</taxon>
        <taxon>Anisakidae</taxon>
        <taxon>Anisakis</taxon>
        <taxon>Anisakis simplex complex</taxon>
    </lineage>
</organism>
<reference evidence="3" key="1">
    <citation type="submission" date="2017-02" db="UniProtKB">
        <authorList>
            <consortium name="WormBaseParasite"/>
        </authorList>
    </citation>
    <scope>IDENTIFICATION</scope>
</reference>
<evidence type="ECO:0000313" key="1">
    <source>
        <dbReference type="EMBL" id="VDK17528.1"/>
    </source>
</evidence>
<name>A0A0M3IYM5_ANISI</name>
<sequence length="192" mass="22111">MLYFFFISSDHLPVMLSDLVVQIYDDQFKPSCLNNRPNIVLPGYALLLKGQLNISKKFELKNHTFIKMTVVNSDGTLYCKNGESVMWFIPADYCLIDLCEFIGDKLCSVLGRPGMHTVKELMEKAHFNPKLQLPEPPCFMMVCLTDFFGGDWTVLIAVEYRGKVVFRFKVPSREKFLQVAADQDYDQEQNSK</sequence>
<gene>
    <name evidence="1" type="ORF">ASIM_LOCUS258</name>
</gene>
<protein>
    <submittedName>
        <fullName evidence="3">Tudor domain-containing protein</fullName>
    </submittedName>
</protein>
<proteinExistence type="predicted"/>
<reference evidence="1 2" key="2">
    <citation type="submission" date="2018-11" db="EMBL/GenBank/DDBJ databases">
        <authorList>
            <consortium name="Pathogen Informatics"/>
        </authorList>
    </citation>
    <scope>NUCLEOTIDE SEQUENCE [LARGE SCALE GENOMIC DNA]</scope>
</reference>
<evidence type="ECO:0000313" key="2">
    <source>
        <dbReference type="Proteomes" id="UP000267096"/>
    </source>
</evidence>
<accession>A0A0M3IYM5</accession>
<dbReference type="OrthoDB" id="5815293at2759"/>
<dbReference type="WBParaSite" id="ASIM_0000035401-mRNA-1">
    <property type="protein sequence ID" value="ASIM_0000035401-mRNA-1"/>
    <property type="gene ID" value="ASIM_0000035401"/>
</dbReference>